<feature type="domain" description="Histidine kinase" evidence="8">
    <location>
        <begin position="147"/>
        <end position="348"/>
    </location>
</feature>
<dbReference type="GO" id="GO:0016036">
    <property type="term" value="P:cellular response to phosphate starvation"/>
    <property type="evidence" value="ECO:0007669"/>
    <property type="project" value="TreeGrafter"/>
</dbReference>
<dbReference type="PROSITE" id="PS50109">
    <property type="entry name" value="HIS_KIN"/>
    <property type="match status" value="1"/>
</dbReference>
<dbReference type="PANTHER" id="PTHR45453:SF1">
    <property type="entry name" value="PHOSPHATE REGULON SENSOR PROTEIN PHOR"/>
    <property type="match status" value="1"/>
</dbReference>
<evidence type="ECO:0000313" key="10">
    <source>
        <dbReference type="Proteomes" id="UP000240978"/>
    </source>
</evidence>
<dbReference type="RefSeq" id="WP_106600960.1">
    <property type="nucleotide sequence ID" value="NZ_PYGK01000002.1"/>
</dbReference>
<keyword evidence="7" id="KW-0472">Membrane</keyword>
<name>A0A2P8GL44_9BACT</name>
<dbReference type="SUPFAM" id="SSF47384">
    <property type="entry name" value="Homodimeric domain of signal transducing histidine kinase"/>
    <property type="match status" value="1"/>
</dbReference>
<keyword evidence="3" id="KW-0597">Phosphoprotein</keyword>
<keyword evidence="4" id="KW-0808">Transferase</keyword>
<organism evidence="9 10">
    <name type="scientific">Chitinophaga ginsengisoli</name>
    <dbReference type="NCBI Taxonomy" id="363837"/>
    <lineage>
        <taxon>Bacteria</taxon>
        <taxon>Pseudomonadati</taxon>
        <taxon>Bacteroidota</taxon>
        <taxon>Chitinophagia</taxon>
        <taxon>Chitinophagales</taxon>
        <taxon>Chitinophagaceae</taxon>
        <taxon>Chitinophaga</taxon>
    </lineage>
</organism>
<keyword evidence="6" id="KW-0902">Two-component regulatory system</keyword>
<dbReference type="GO" id="GO:0004721">
    <property type="term" value="F:phosphoprotein phosphatase activity"/>
    <property type="evidence" value="ECO:0007669"/>
    <property type="project" value="TreeGrafter"/>
</dbReference>
<reference evidence="9 10" key="1">
    <citation type="submission" date="2018-03" db="EMBL/GenBank/DDBJ databases">
        <title>Genomic Encyclopedia of Archaeal and Bacterial Type Strains, Phase II (KMG-II): from individual species to whole genera.</title>
        <authorList>
            <person name="Goeker M."/>
        </authorList>
    </citation>
    <scope>NUCLEOTIDE SEQUENCE [LARGE SCALE GENOMIC DNA]</scope>
    <source>
        <strain evidence="9 10">DSM 18107</strain>
    </source>
</reference>
<dbReference type="PANTHER" id="PTHR45453">
    <property type="entry name" value="PHOSPHATE REGULON SENSOR PROTEIN PHOR"/>
    <property type="match status" value="1"/>
</dbReference>
<evidence type="ECO:0000256" key="1">
    <source>
        <dbReference type="ARBA" id="ARBA00000085"/>
    </source>
</evidence>
<evidence type="ECO:0000256" key="7">
    <source>
        <dbReference type="SAM" id="Phobius"/>
    </source>
</evidence>
<gene>
    <name evidence="9" type="ORF">CLV42_102255</name>
</gene>
<dbReference type="EC" id="2.7.13.3" evidence="2"/>
<comment type="caution">
    <text evidence="9">The sequence shown here is derived from an EMBL/GenBank/DDBJ whole genome shotgun (WGS) entry which is preliminary data.</text>
</comment>
<dbReference type="InterPro" id="IPR050351">
    <property type="entry name" value="BphY/WalK/GraS-like"/>
</dbReference>
<evidence type="ECO:0000313" key="9">
    <source>
        <dbReference type="EMBL" id="PSL34682.1"/>
    </source>
</evidence>
<dbReference type="InterPro" id="IPR003594">
    <property type="entry name" value="HATPase_dom"/>
</dbReference>
<keyword evidence="7" id="KW-1133">Transmembrane helix</keyword>
<proteinExistence type="predicted"/>
<evidence type="ECO:0000256" key="5">
    <source>
        <dbReference type="ARBA" id="ARBA00022777"/>
    </source>
</evidence>
<dbReference type="SMART" id="SM00387">
    <property type="entry name" value="HATPase_c"/>
    <property type="match status" value="1"/>
</dbReference>
<dbReference type="EMBL" id="PYGK01000002">
    <property type="protein sequence ID" value="PSL34682.1"/>
    <property type="molecule type" value="Genomic_DNA"/>
</dbReference>
<dbReference type="GO" id="GO:0005886">
    <property type="term" value="C:plasma membrane"/>
    <property type="evidence" value="ECO:0007669"/>
    <property type="project" value="TreeGrafter"/>
</dbReference>
<dbReference type="GO" id="GO:0000155">
    <property type="term" value="F:phosphorelay sensor kinase activity"/>
    <property type="evidence" value="ECO:0007669"/>
    <property type="project" value="InterPro"/>
</dbReference>
<dbReference type="OrthoDB" id="1522504at2"/>
<dbReference type="AlphaFoldDB" id="A0A2P8GL44"/>
<dbReference type="Proteomes" id="UP000240978">
    <property type="component" value="Unassembled WGS sequence"/>
</dbReference>
<accession>A0A2P8GL44</accession>
<dbReference type="CDD" id="cd00075">
    <property type="entry name" value="HATPase"/>
    <property type="match status" value="1"/>
</dbReference>
<dbReference type="InterPro" id="IPR003661">
    <property type="entry name" value="HisK_dim/P_dom"/>
</dbReference>
<comment type="catalytic activity">
    <reaction evidence="1">
        <text>ATP + protein L-histidine = ADP + protein N-phospho-L-histidine.</text>
        <dbReference type="EC" id="2.7.13.3"/>
    </reaction>
</comment>
<dbReference type="Gene3D" id="3.30.565.10">
    <property type="entry name" value="Histidine kinase-like ATPase, C-terminal domain"/>
    <property type="match status" value="1"/>
</dbReference>
<evidence type="ECO:0000256" key="6">
    <source>
        <dbReference type="ARBA" id="ARBA00023012"/>
    </source>
</evidence>
<keyword evidence="7" id="KW-0812">Transmembrane</keyword>
<protein>
    <recommendedName>
        <fullName evidence="2">histidine kinase</fullName>
        <ecNumber evidence="2">2.7.13.3</ecNumber>
    </recommendedName>
</protein>
<dbReference type="Gene3D" id="1.10.287.130">
    <property type="match status" value="1"/>
</dbReference>
<feature type="transmembrane region" description="Helical" evidence="7">
    <location>
        <begin position="12"/>
        <end position="30"/>
    </location>
</feature>
<dbReference type="InterPro" id="IPR005467">
    <property type="entry name" value="His_kinase_dom"/>
</dbReference>
<dbReference type="Pfam" id="PF00512">
    <property type="entry name" value="HisKA"/>
    <property type="match status" value="1"/>
</dbReference>
<dbReference type="SUPFAM" id="SSF55874">
    <property type="entry name" value="ATPase domain of HSP90 chaperone/DNA topoisomerase II/histidine kinase"/>
    <property type="match status" value="1"/>
</dbReference>
<keyword evidence="5 9" id="KW-0418">Kinase</keyword>
<evidence type="ECO:0000256" key="4">
    <source>
        <dbReference type="ARBA" id="ARBA00022679"/>
    </source>
</evidence>
<feature type="transmembrane region" description="Helical" evidence="7">
    <location>
        <begin position="56"/>
        <end position="80"/>
    </location>
</feature>
<dbReference type="InterPro" id="IPR036097">
    <property type="entry name" value="HisK_dim/P_sf"/>
</dbReference>
<keyword evidence="10" id="KW-1185">Reference proteome</keyword>
<dbReference type="CDD" id="cd00082">
    <property type="entry name" value="HisKA"/>
    <property type="match status" value="1"/>
</dbReference>
<sequence>MSKLLNLSLKRFMIYAGLVLVCSIPVYYFILSKLWHHELDEHHIALTPAAGREDRYLIIMIVTMLTMLFFLMLIIGFVLINRRISKRLWQPFYNSLAKIKSFNLDQQQTVVFEDTDINEFAELNQSLNKLIAGNIAVYKQQKEFADNASHELQTPLAIIQSKLDLLLQSKLLTDDQYELIEDANKALSRVARINKNLLLLTKIENSQFMDRELIDLSGLLESTLSAFSHFSENKDLVLKRDIPPGITIEGNKILIEILLNNLITNAIRYTVNKGTIAITLCDKYLSVANSATEALQNDQLFKRFGTTTSSITRGTGLGLSLVKQISSRYGWKVDYTFHDMYHIFSIQF</sequence>
<evidence type="ECO:0000256" key="2">
    <source>
        <dbReference type="ARBA" id="ARBA00012438"/>
    </source>
</evidence>
<dbReference type="SMART" id="SM00388">
    <property type="entry name" value="HisKA"/>
    <property type="match status" value="1"/>
</dbReference>
<dbReference type="InterPro" id="IPR036890">
    <property type="entry name" value="HATPase_C_sf"/>
</dbReference>
<evidence type="ECO:0000259" key="8">
    <source>
        <dbReference type="PROSITE" id="PS50109"/>
    </source>
</evidence>
<dbReference type="Pfam" id="PF02518">
    <property type="entry name" value="HATPase_c"/>
    <property type="match status" value="1"/>
</dbReference>
<evidence type="ECO:0000256" key="3">
    <source>
        <dbReference type="ARBA" id="ARBA00022553"/>
    </source>
</evidence>